<proteinExistence type="inferred from homology"/>
<dbReference type="SUPFAM" id="SSF54593">
    <property type="entry name" value="Glyoxalase/Bleomycin resistance protein/Dihydroxybiphenyl dioxygenase"/>
    <property type="match status" value="1"/>
</dbReference>
<feature type="transmembrane region" description="Helical" evidence="20">
    <location>
        <begin position="434"/>
        <end position="453"/>
    </location>
</feature>
<dbReference type="InterPro" id="IPR037523">
    <property type="entry name" value="VOC_core"/>
</dbReference>
<feature type="region of interest" description="Disordered" evidence="19">
    <location>
        <begin position="697"/>
        <end position="716"/>
    </location>
</feature>
<comment type="cofactor">
    <cofactor evidence="1">
        <name>Fe cation</name>
        <dbReference type="ChEBI" id="CHEBI:24875"/>
    </cofactor>
</comment>
<comment type="pathway">
    <text evidence="4">Amino-acid degradation; L-phenylalanine degradation; acetoacetate and fumarate from L-phenylalanine: step 3/6.</text>
</comment>
<keyword evidence="13" id="KW-0914">Notch signaling pathway</keyword>
<dbReference type="NCBIfam" id="TIGR01263">
    <property type="entry name" value="4HPPD"/>
    <property type="match status" value="1"/>
</dbReference>
<dbReference type="SMART" id="SM00730">
    <property type="entry name" value="PSN"/>
    <property type="match status" value="1"/>
</dbReference>
<evidence type="ECO:0000256" key="15">
    <source>
        <dbReference type="ARBA" id="ARBA00023004"/>
    </source>
</evidence>
<comment type="similarity">
    <text evidence="5">Belongs to the 4HPPD family.</text>
</comment>
<comment type="subcellular location">
    <subcellularLocation>
        <location evidence="2">Endoplasmic reticulum membrane</location>
        <topology evidence="2">Multi-pass membrane protein</topology>
    </subcellularLocation>
    <subcellularLocation>
        <location evidence="3">Golgi apparatus membrane</location>
        <topology evidence="3">Multi-pass membrane protein</topology>
    </subcellularLocation>
</comment>
<dbReference type="Pfam" id="PF00903">
    <property type="entry name" value="Glyoxalase"/>
    <property type="match status" value="2"/>
</dbReference>
<keyword evidence="22" id="KW-1185">Reference proteome</keyword>
<dbReference type="InterPro" id="IPR042524">
    <property type="entry name" value="Presenilin_C"/>
</dbReference>
<evidence type="ECO:0000256" key="11">
    <source>
        <dbReference type="ARBA" id="ARBA00022824"/>
    </source>
</evidence>
<keyword evidence="12" id="KW-0828">Tyrosine catabolism</keyword>
<keyword evidence="10" id="KW-0677">Repeat</keyword>
<keyword evidence="9" id="KW-0479">Metal-binding</keyword>
<evidence type="ECO:0000256" key="7">
    <source>
        <dbReference type="ARBA" id="ARBA00013222"/>
    </source>
</evidence>
<dbReference type="GO" id="GO:0046872">
    <property type="term" value="F:metal ion binding"/>
    <property type="evidence" value="ECO:0007669"/>
    <property type="project" value="UniProtKB-KW"/>
</dbReference>
<feature type="transmembrane region" description="Helical" evidence="20">
    <location>
        <begin position="546"/>
        <end position="563"/>
    </location>
</feature>
<dbReference type="PANTHER" id="PTHR11959">
    <property type="entry name" value="4-HYDROXYPHENYLPYRUVATE DIOXYGENASE"/>
    <property type="match status" value="1"/>
</dbReference>
<dbReference type="GO" id="GO:0042500">
    <property type="term" value="F:aspartic endopeptidase activity, intramembrane cleaving"/>
    <property type="evidence" value="ECO:0007669"/>
    <property type="project" value="InterPro"/>
</dbReference>
<evidence type="ECO:0000256" key="19">
    <source>
        <dbReference type="SAM" id="MobiDB-lite"/>
    </source>
</evidence>
<name>A0AAF5CZ82_STRER</name>
<evidence type="ECO:0000256" key="16">
    <source>
        <dbReference type="ARBA" id="ARBA00023034"/>
    </source>
</evidence>
<evidence type="ECO:0000256" key="14">
    <source>
        <dbReference type="ARBA" id="ARBA00022989"/>
    </source>
</evidence>
<dbReference type="InterPro" id="IPR005956">
    <property type="entry name" value="4OHPhenylPyrv_dOase"/>
</dbReference>
<keyword evidence="11" id="KW-0256">Endoplasmic reticulum</keyword>
<evidence type="ECO:0000313" key="22">
    <source>
        <dbReference type="Proteomes" id="UP000035681"/>
    </source>
</evidence>
<organism evidence="22 23">
    <name type="scientific">Strongyloides stercoralis</name>
    <name type="common">Threadworm</name>
    <dbReference type="NCBI Taxonomy" id="6248"/>
    <lineage>
        <taxon>Eukaryota</taxon>
        <taxon>Metazoa</taxon>
        <taxon>Ecdysozoa</taxon>
        <taxon>Nematoda</taxon>
        <taxon>Chromadorea</taxon>
        <taxon>Rhabditida</taxon>
        <taxon>Tylenchina</taxon>
        <taxon>Panagrolaimomorpha</taxon>
        <taxon>Strongyloidoidea</taxon>
        <taxon>Strongyloididae</taxon>
        <taxon>Strongyloides</taxon>
    </lineage>
</organism>
<dbReference type="CDD" id="cd07250">
    <property type="entry name" value="HPPD_C_like"/>
    <property type="match status" value="1"/>
</dbReference>
<evidence type="ECO:0000256" key="6">
    <source>
        <dbReference type="ARBA" id="ARBA00008604"/>
    </source>
</evidence>
<accession>A0AAF5CZ82</accession>
<evidence type="ECO:0000256" key="4">
    <source>
        <dbReference type="ARBA" id="ARBA00005162"/>
    </source>
</evidence>
<dbReference type="GO" id="GO:0006572">
    <property type="term" value="P:L-tyrosine catabolic process"/>
    <property type="evidence" value="ECO:0007669"/>
    <property type="project" value="UniProtKB-KW"/>
</dbReference>
<feature type="compositionally biased region" description="Acidic residues" evidence="19">
    <location>
        <begin position="698"/>
        <end position="716"/>
    </location>
</feature>
<keyword evidence="17 20" id="KW-0472">Membrane</keyword>
<evidence type="ECO:0000256" key="8">
    <source>
        <dbReference type="ARBA" id="ARBA00022692"/>
    </source>
</evidence>
<evidence type="ECO:0000259" key="21">
    <source>
        <dbReference type="PROSITE" id="PS51819"/>
    </source>
</evidence>
<evidence type="ECO:0000256" key="13">
    <source>
        <dbReference type="ARBA" id="ARBA00022976"/>
    </source>
</evidence>
<evidence type="ECO:0000256" key="12">
    <source>
        <dbReference type="ARBA" id="ARBA00022878"/>
    </source>
</evidence>
<dbReference type="Gene3D" id="3.10.180.10">
    <property type="entry name" value="2,3-Dihydroxybiphenyl 1,2-Dioxygenase, domain 1"/>
    <property type="match status" value="2"/>
</dbReference>
<evidence type="ECO:0000256" key="1">
    <source>
        <dbReference type="ARBA" id="ARBA00001962"/>
    </source>
</evidence>
<feature type="domain" description="VOC" evidence="21">
    <location>
        <begin position="204"/>
        <end position="363"/>
    </location>
</feature>
<reference evidence="23" key="1">
    <citation type="submission" date="2024-02" db="UniProtKB">
        <authorList>
            <consortium name="WormBaseParasite"/>
        </authorList>
    </citation>
    <scope>IDENTIFICATION</scope>
</reference>
<evidence type="ECO:0000256" key="18">
    <source>
        <dbReference type="ARBA" id="ARBA00023232"/>
    </source>
</evidence>
<dbReference type="CDD" id="cd08342">
    <property type="entry name" value="HPPD_N_like"/>
    <property type="match status" value="1"/>
</dbReference>
<dbReference type="GO" id="GO:0007219">
    <property type="term" value="P:Notch signaling pathway"/>
    <property type="evidence" value="ECO:0007669"/>
    <property type="project" value="UniProtKB-KW"/>
</dbReference>
<evidence type="ECO:0000256" key="20">
    <source>
        <dbReference type="SAM" id="Phobius"/>
    </source>
</evidence>
<evidence type="ECO:0000256" key="2">
    <source>
        <dbReference type="ARBA" id="ARBA00004477"/>
    </source>
</evidence>
<dbReference type="InterPro" id="IPR041735">
    <property type="entry name" value="4OHPhenylPyrv_dOase_C"/>
</dbReference>
<dbReference type="GO" id="GO:0005789">
    <property type="term" value="C:endoplasmic reticulum membrane"/>
    <property type="evidence" value="ECO:0007669"/>
    <property type="project" value="UniProtKB-SubCell"/>
</dbReference>
<dbReference type="GO" id="GO:0006559">
    <property type="term" value="P:L-phenylalanine catabolic process"/>
    <property type="evidence" value="ECO:0007669"/>
    <property type="project" value="UniProtKB-KW"/>
</dbReference>
<dbReference type="EC" id="1.13.11.27" evidence="7"/>
<evidence type="ECO:0000256" key="17">
    <source>
        <dbReference type="ARBA" id="ARBA00023136"/>
    </source>
</evidence>
<dbReference type="PROSITE" id="PS51819">
    <property type="entry name" value="VOC"/>
    <property type="match status" value="2"/>
</dbReference>
<sequence length="841" mass="96479">YFYHHILFNLIYSPPISMNVHGLTTKLNYEKGAKPEAGQFICFDHVRFYVGNAKQAANWYCTNFGFEPYAYKGLETGSRLVASHAVKQNKIIFVFETALLPGNLEIGNHLIQHGDGVKDVAFEVDDIEYIVNYAKKKGAVVVKDITKEEDEDGYILTASLQTYGDTLHTLIERKHYKGLFLPGFKKHSYGEEFFKSLPKVGLDFIDHCVGNQPENMMEPAVQWYEEILQFHRFWSVDDTMIHTEYSALSSIVMTNYEETIKMPINEPAVGRRAVSQIQEYVDYYGGAGVQHIALNTQDIITAIVALKSRGVEFLSIPDAYYDNLRERLSKSSTKVAEDINKLQKLKILVDFDENGYLLQIFSKPCQDRPTLFLEIIQRRNHQGFGAGNFKALFESIELEQNERGNLFYKDYNPTLQYEKNYKLLVKALRPGVKMLLPVFLNMIVTLFLWIGLYDMKQERDNPFNLNMLSSEGDLTTGSQTFDGILNAICLIFLIGLISFGLLALAIYEFKKFIQGWLAFSLISVLFGVFSIYVYDFLKLFKISNQILLTIIISSIYGTVVFFTKKTPLYFHQLYTIINCSMVSVLYLRSFPESTIWFVLPTTILWDIFAVWSPSGPLKRVTEKAYQYNESILKFMMFTADNINENTNSDGNKMNYNTENSSISLTSEGDEEYYNSSTDQDQNDDEITTESERMLTEIENWDSSENTEPEYELDNHENEEDINNNEYKVVKNEKKITTAMDALNDNNSVRLGFGDFIFYSLLIGKSAADMSIMATTSSIFAILLGLLITLVFLQKGDIVVPALPIPIFLGIIFHFGTLYFIEPFIKQLYKRKLLFEKAKKNK</sequence>
<keyword evidence="8 20" id="KW-0812">Transmembrane</keyword>
<feature type="transmembrane region" description="Helical" evidence="20">
    <location>
        <begin position="771"/>
        <end position="791"/>
    </location>
</feature>
<feature type="transmembrane region" description="Helical" evidence="20">
    <location>
        <begin position="797"/>
        <end position="820"/>
    </location>
</feature>
<dbReference type="InterPro" id="IPR029068">
    <property type="entry name" value="Glyas_Bleomycin-R_OHBP_Dase"/>
</dbReference>
<evidence type="ECO:0000256" key="5">
    <source>
        <dbReference type="ARBA" id="ARBA00005877"/>
    </source>
</evidence>
<dbReference type="InterPro" id="IPR004360">
    <property type="entry name" value="Glyas_Fos-R_dOase_dom"/>
</dbReference>
<keyword evidence="16" id="KW-0333">Golgi apparatus</keyword>
<feature type="transmembrane region" description="Helical" evidence="20">
    <location>
        <begin position="484"/>
        <end position="507"/>
    </location>
</feature>
<keyword evidence="14 20" id="KW-1133">Transmembrane helix</keyword>
<protein>
    <recommendedName>
        <fullName evidence="7">4-hydroxyphenylpyruvate dioxygenase</fullName>
        <ecNumber evidence="7">1.13.11.27</ecNumber>
    </recommendedName>
</protein>
<dbReference type="FunFam" id="3.10.180.10:FF:000001">
    <property type="entry name" value="4-hydroxyphenylpyruvate dioxygenase"/>
    <property type="match status" value="1"/>
</dbReference>
<dbReference type="PANTHER" id="PTHR11959:SF1">
    <property type="entry name" value="4-HYDROXYPHENYLPYRUVATE DIOXYGENASE"/>
    <property type="match status" value="1"/>
</dbReference>
<keyword evidence="18" id="KW-0585">Phenylalanine catabolism</keyword>
<keyword evidence="15" id="KW-0408">Iron</keyword>
<evidence type="ECO:0000256" key="9">
    <source>
        <dbReference type="ARBA" id="ARBA00022723"/>
    </source>
</evidence>
<dbReference type="InterPro" id="IPR041736">
    <property type="entry name" value="4OHPhenylPyrv_dOase_N"/>
</dbReference>
<dbReference type="GO" id="GO:0003868">
    <property type="term" value="F:4-hydroxyphenylpyruvate dioxygenase activity"/>
    <property type="evidence" value="ECO:0007669"/>
    <property type="project" value="UniProtKB-EC"/>
</dbReference>
<dbReference type="InterPro" id="IPR001108">
    <property type="entry name" value="Peptidase_A22A"/>
</dbReference>
<comment type="similarity">
    <text evidence="6">Belongs to the peptidase A22A family.</text>
</comment>
<feature type="domain" description="VOC" evidence="21">
    <location>
        <begin position="42"/>
        <end position="173"/>
    </location>
</feature>
<feature type="transmembrane region" description="Helical" evidence="20">
    <location>
        <begin position="513"/>
        <end position="534"/>
    </location>
</feature>
<evidence type="ECO:0000256" key="3">
    <source>
        <dbReference type="ARBA" id="ARBA00004653"/>
    </source>
</evidence>
<dbReference type="Proteomes" id="UP000035681">
    <property type="component" value="Unplaced"/>
</dbReference>
<dbReference type="GO" id="GO:0000139">
    <property type="term" value="C:Golgi membrane"/>
    <property type="evidence" value="ECO:0007669"/>
    <property type="project" value="UniProtKB-SubCell"/>
</dbReference>
<dbReference type="Pfam" id="PF01080">
    <property type="entry name" value="Presenilin"/>
    <property type="match status" value="1"/>
</dbReference>
<dbReference type="AlphaFoldDB" id="A0AAF5CZ82"/>
<dbReference type="Gene3D" id="1.10.472.100">
    <property type="entry name" value="Presenilin"/>
    <property type="match status" value="1"/>
</dbReference>
<dbReference type="InterPro" id="IPR006639">
    <property type="entry name" value="Preselin/SPP"/>
</dbReference>
<dbReference type="GO" id="GO:0016485">
    <property type="term" value="P:protein processing"/>
    <property type="evidence" value="ECO:0007669"/>
    <property type="project" value="InterPro"/>
</dbReference>
<dbReference type="WBParaSite" id="TCONS_00004209.p1">
    <property type="protein sequence ID" value="TCONS_00004209.p1"/>
    <property type="gene ID" value="XLOC_001341"/>
</dbReference>
<evidence type="ECO:0000256" key="10">
    <source>
        <dbReference type="ARBA" id="ARBA00022737"/>
    </source>
</evidence>
<evidence type="ECO:0000313" key="23">
    <source>
        <dbReference type="WBParaSite" id="TCONS_00004209.p1"/>
    </source>
</evidence>